<comment type="caution">
    <text evidence="2">The sequence shown here is derived from an EMBL/GenBank/DDBJ whole genome shotgun (WGS) entry which is preliminary data.</text>
</comment>
<feature type="region of interest" description="Disordered" evidence="1">
    <location>
        <begin position="1"/>
        <end position="110"/>
    </location>
</feature>
<dbReference type="Proteomes" id="UP000050902">
    <property type="component" value="Unassembled WGS sequence"/>
</dbReference>
<evidence type="ECO:0000256" key="1">
    <source>
        <dbReference type="SAM" id="MobiDB-lite"/>
    </source>
</evidence>
<feature type="compositionally biased region" description="Basic and acidic residues" evidence="1">
    <location>
        <begin position="32"/>
        <end position="42"/>
    </location>
</feature>
<accession>A0ABR5NI95</accession>
<sequence length="110" mass="12160">MPRLPISRRSSDPLGCAGRTPPRRGFFLLPPSDRHGWRDGRFCSRSRPWRHPFGRSTGEVENRPRRLSGPAAEPPVGRGNAPLEPSRQSPGGPPAPWSTFIGAPRSQETE</sequence>
<proteinExistence type="predicted"/>
<keyword evidence="3" id="KW-1185">Reference proteome</keyword>
<gene>
    <name evidence="2" type="ORF">ABB22_12885</name>
</gene>
<organism evidence="2 3">
    <name type="scientific">Stenotrophomonas nitritireducens</name>
    <dbReference type="NCBI Taxonomy" id="83617"/>
    <lineage>
        <taxon>Bacteria</taxon>
        <taxon>Pseudomonadati</taxon>
        <taxon>Pseudomonadota</taxon>
        <taxon>Gammaproteobacteria</taxon>
        <taxon>Lysobacterales</taxon>
        <taxon>Lysobacteraceae</taxon>
        <taxon>Stenotrophomonas</taxon>
    </lineage>
</organism>
<reference evidence="2 3" key="1">
    <citation type="submission" date="2015-05" db="EMBL/GenBank/DDBJ databases">
        <title>Genome sequencing and analysis of members of genus Stenotrophomonas.</title>
        <authorList>
            <person name="Patil P.P."/>
            <person name="Midha S."/>
            <person name="Patil P.B."/>
        </authorList>
    </citation>
    <scope>NUCLEOTIDE SEQUENCE [LARGE SCALE GENOMIC DNA]</scope>
    <source>
        <strain evidence="2 3">DSM 12575</strain>
    </source>
</reference>
<dbReference type="EMBL" id="LDJG01000018">
    <property type="protein sequence ID" value="KRG56249.1"/>
    <property type="molecule type" value="Genomic_DNA"/>
</dbReference>
<protein>
    <submittedName>
        <fullName evidence="2">Uncharacterized protein</fullName>
    </submittedName>
</protein>
<evidence type="ECO:0000313" key="2">
    <source>
        <dbReference type="EMBL" id="KRG56249.1"/>
    </source>
</evidence>
<name>A0ABR5NI95_9GAMM</name>
<evidence type="ECO:0000313" key="3">
    <source>
        <dbReference type="Proteomes" id="UP000050902"/>
    </source>
</evidence>